<evidence type="ECO:0000259" key="4">
    <source>
        <dbReference type="PROSITE" id="PS50405"/>
    </source>
</evidence>
<sequence length="242" mass="28153">MIVLHHLSDSRSSRIIWMLEELKVPYELKRYDRVEGRSPPEFYNLSPIGKSPVLVDDGKSYIESGAVVEHLVRKYGRELKPSENDLPQLEKYDFWTHYSEGSLMMLVVGLFVNNKAVDMSPFVSRFLVRKITNTINDHYYLKELYLNLDHIDDHLTTSKYFAGDYFTAADVQMSYPLLCLQPTILNTRPYPNIKRWLKGISSRPAFIAASEKSNDKYFRLFNETKFSKEEDEPEISSFSISA</sequence>
<keyword evidence="6" id="KW-1185">Reference proteome</keyword>
<gene>
    <name evidence="5" type="primary">gst3</name>
    <name evidence="5" type="ORF">SOMG_00305</name>
</gene>
<dbReference type="RefSeq" id="XP_056035137.1">
    <property type="nucleotide sequence ID" value="XM_056179099.1"/>
</dbReference>
<evidence type="ECO:0000313" key="5">
    <source>
        <dbReference type="EMBL" id="WBW70894.1"/>
    </source>
</evidence>
<dbReference type="Pfam" id="PF00043">
    <property type="entry name" value="GST_C"/>
    <property type="match status" value="1"/>
</dbReference>
<evidence type="ECO:0000259" key="3">
    <source>
        <dbReference type="PROSITE" id="PS50404"/>
    </source>
</evidence>
<evidence type="ECO:0000256" key="1">
    <source>
        <dbReference type="ARBA" id="ARBA00007409"/>
    </source>
</evidence>
<reference evidence="5 6" key="1">
    <citation type="journal article" date="2023" name="G3 (Bethesda)">
        <title>A high-quality reference genome for the fission yeast Schizosaccharomyces osmophilus.</title>
        <authorList>
            <person name="Jia G.S."/>
            <person name="Zhang W.C."/>
            <person name="Liang Y."/>
            <person name="Liu X.H."/>
            <person name="Rhind N."/>
            <person name="Pidoux A."/>
            <person name="Brysch-Herzberg M."/>
            <person name="Du L.L."/>
        </authorList>
    </citation>
    <scope>NUCLEOTIDE SEQUENCE [LARGE SCALE GENOMIC DNA]</scope>
    <source>
        <strain evidence="5 6">CBS 15793</strain>
    </source>
</reference>
<dbReference type="SFLD" id="SFLDG01150">
    <property type="entry name" value="Main.1:_Beta-like"/>
    <property type="match status" value="1"/>
</dbReference>
<feature type="domain" description="GST C-terminal" evidence="4">
    <location>
        <begin position="85"/>
        <end position="218"/>
    </location>
</feature>
<dbReference type="InterPro" id="IPR036249">
    <property type="entry name" value="Thioredoxin-like_sf"/>
</dbReference>
<evidence type="ECO:0000313" key="6">
    <source>
        <dbReference type="Proteomes" id="UP001212411"/>
    </source>
</evidence>
<dbReference type="KEGG" id="som:SOMG_00305"/>
<evidence type="ECO:0000256" key="2">
    <source>
        <dbReference type="RuleBase" id="RU003494"/>
    </source>
</evidence>
<accession>A0AAF0AUI6</accession>
<organism evidence="5 6">
    <name type="scientific">Schizosaccharomyces osmophilus</name>
    <dbReference type="NCBI Taxonomy" id="2545709"/>
    <lineage>
        <taxon>Eukaryota</taxon>
        <taxon>Fungi</taxon>
        <taxon>Dikarya</taxon>
        <taxon>Ascomycota</taxon>
        <taxon>Taphrinomycotina</taxon>
        <taxon>Schizosaccharomycetes</taxon>
        <taxon>Schizosaccharomycetales</taxon>
        <taxon>Schizosaccharomycetaceae</taxon>
        <taxon>Schizosaccharomyces</taxon>
    </lineage>
</organism>
<dbReference type="Proteomes" id="UP001212411">
    <property type="component" value="Chromosome 1"/>
</dbReference>
<dbReference type="SUPFAM" id="SSF52833">
    <property type="entry name" value="Thioredoxin-like"/>
    <property type="match status" value="1"/>
</dbReference>
<proteinExistence type="inferred from homology"/>
<dbReference type="SUPFAM" id="SSF47616">
    <property type="entry name" value="GST C-terminal domain-like"/>
    <property type="match status" value="1"/>
</dbReference>
<protein>
    <submittedName>
        <fullName evidence="5">Glutathione S-transferase Gst3</fullName>
    </submittedName>
</protein>
<dbReference type="PROSITE" id="PS50404">
    <property type="entry name" value="GST_NTER"/>
    <property type="match status" value="1"/>
</dbReference>
<dbReference type="PANTHER" id="PTHR44051:SF9">
    <property type="entry name" value="GLUTATHIONE S-TRANSFERASE 1"/>
    <property type="match status" value="1"/>
</dbReference>
<dbReference type="AlphaFoldDB" id="A0AAF0AUI6"/>
<feature type="domain" description="GST N-terminal" evidence="3">
    <location>
        <begin position="1"/>
        <end position="79"/>
    </location>
</feature>
<dbReference type="InterPro" id="IPR010987">
    <property type="entry name" value="Glutathione-S-Trfase_C-like"/>
</dbReference>
<dbReference type="Gene3D" id="1.20.1050.10">
    <property type="match status" value="1"/>
</dbReference>
<dbReference type="SFLD" id="SFLDS00019">
    <property type="entry name" value="Glutathione_Transferase_(cytos"/>
    <property type="match status" value="1"/>
</dbReference>
<dbReference type="InterPro" id="IPR004046">
    <property type="entry name" value="GST_C"/>
</dbReference>
<comment type="similarity">
    <text evidence="1 2">Belongs to the GST superfamily.</text>
</comment>
<dbReference type="InterPro" id="IPR040079">
    <property type="entry name" value="Glutathione_S-Trfase"/>
</dbReference>
<dbReference type="InterPro" id="IPR036282">
    <property type="entry name" value="Glutathione-S-Trfase_C_sf"/>
</dbReference>
<dbReference type="InterPro" id="IPR004045">
    <property type="entry name" value="Glutathione_S-Trfase_N"/>
</dbReference>
<dbReference type="PANTHER" id="PTHR44051">
    <property type="entry name" value="GLUTATHIONE S-TRANSFERASE-RELATED"/>
    <property type="match status" value="1"/>
</dbReference>
<dbReference type="PROSITE" id="PS50405">
    <property type="entry name" value="GST_CTER"/>
    <property type="match status" value="1"/>
</dbReference>
<dbReference type="CDD" id="cd03046">
    <property type="entry name" value="GST_N_GTT1_like"/>
    <property type="match status" value="1"/>
</dbReference>
<dbReference type="Pfam" id="PF02798">
    <property type="entry name" value="GST_N"/>
    <property type="match status" value="1"/>
</dbReference>
<dbReference type="SFLD" id="SFLDG00358">
    <property type="entry name" value="Main_(cytGST)"/>
    <property type="match status" value="1"/>
</dbReference>
<dbReference type="Gene3D" id="3.40.30.10">
    <property type="entry name" value="Glutaredoxin"/>
    <property type="match status" value="1"/>
</dbReference>
<name>A0AAF0AUI6_9SCHI</name>
<dbReference type="GeneID" id="80873788"/>
<dbReference type="EMBL" id="CP115611">
    <property type="protein sequence ID" value="WBW70894.1"/>
    <property type="molecule type" value="Genomic_DNA"/>
</dbReference>